<dbReference type="InterPro" id="IPR001199">
    <property type="entry name" value="Cyt_B5-like_heme/steroid-bd"/>
</dbReference>
<name>A0ABR1FSU2_AURAN</name>
<dbReference type="EMBL" id="JBBJCI010000248">
    <property type="protein sequence ID" value="KAK7237646.1"/>
    <property type="molecule type" value="Genomic_DNA"/>
</dbReference>
<evidence type="ECO:0000259" key="3">
    <source>
        <dbReference type="SMART" id="SM01117"/>
    </source>
</evidence>
<protein>
    <submittedName>
        <fullName evidence="4">Membrane-associated progesterone receptor</fullName>
    </submittedName>
</protein>
<sequence>MAELPTDEGGGFLSNVSTPSLISLAARRPRHAERNARTPPPRDFTPAQLRAFDGHDDDTPVYVALRGEVFDVSAARHFYGPGGGYEMFRGRDASRCLAKMSLEEADLDGPVDDLNFGERDQLNDWYMKFAHEKCYPVVGKVSAPDDGSAVVTRAELLARGTGNAAPRPGRVAAEHLIAIRGQIYDVGYGGVGFYGAGASYHLFCGKDASRALAKMSFKPEDVDRGWPDLDDLDAKDTKILDDWVALFKRKYPVVATLHETD</sequence>
<evidence type="ECO:0000256" key="2">
    <source>
        <dbReference type="SAM" id="MobiDB-lite"/>
    </source>
</evidence>
<feature type="domain" description="Cytochrome b5 heme-binding" evidence="3">
    <location>
        <begin position="151"/>
        <end position="258"/>
    </location>
</feature>
<dbReference type="Pfam" id="PF00173">
    <property type="entry name" value="Cyt-b5"/>
    <property type="match status" value="2"/>
</dbReference>
<dbReference type="InterPro" id="IPR050577">
    <property type="entry name" value="MAPR/NEUFC/NENF-like"/>
</dbReference>
<dbReference type="Proteomes" id="UP001363151">
    <property type="component" value="Unassembled WGS sequence"/>
</dbReference>
<dbReference type="SMART" id="SM01117">
    <property type="entry name" value="Cyt-b5"/>
    <property type="match status" value="2"/>
</dbReference>
<gene>
    <name evidence="4" type="ORF">SO694_00098094</name>
</gene>
<evidence type="ECO:0000256" key="1">
    <source>
        <dbReference type="ARBA" id="ARBA00038357"/>
    </source>
</evidence>
<dbReference type="Gene3D" id="3.10.120.10">
    <property type="entry name" value="Cytochrome b5-like heme/steroid binding domain"/>
    <property type="match status" value="2"/>
</dbReference>
<reference evidence="4 5" key="1">
    <citation type="submission" date="2024-03" db="EMBL/GenBank/DDBJ databases">
        <title>Aureococcus anophagefferens CCMP1851 and Kratosvirus quantuckense: Draft genome of a second virus-susceptible host strain in the model system.</title>
        <authorList>
            <person name="Chase E."/>
            <person name="Truchon A.R."/>
            <person name="Schepens W."/>
            <person name="Wilhelm S.W."/>
        </authorList>
    </citation>
    <scope>NUCLEOTIDE SEQUENCE [LARGE SCALE GENOMIC DNA]</scope>
    <source>
        <strain evidence="4 5">CCMP1851</strain>
    </source>
</reference>
<evidence type="ECO:0000313" key="4">
    <source>
        <dbReference type="EMBL" id="KAK7237646.1"/>
    </source>
</evidence>
<evidence type="ECO:0000313" key="5">
    <source>
        <dbReference type="Proteomes" id="UP001363151"/>
    </source>
</evidence>
<dbReference type="SUPFAM" id="SSF55856">
    <property type="entry name" value="Cytochrome b5-like heme/steroid binding domain"/>
    <property type="match status" value="2"/>
</dbReference>
<feature type="domain" description="Cytochrome b5 heme-binding" evidence="3">
    <location>
        <begin position="44"/>
        <end position="142"/>
    </location>
</feature>
<keyword evidence="5" id="KW-1185">Reference proteome</keyword>
<organism evidence="4 5">
    <name type="scientific">Aureococcus anophagefferens</name>
    <name type="common">Harmful bloom alga</name>
    <dbReference type="NCBI Taxonomy" id="44056"/>
    <lineage>
        <taxon>Eukaryota</taxon>
        <taxon>Sar</taxon>
        <taxon>Stramenopiles</taxon>
        <taxon>Ochrophyta</taxon>
        <taxon>Pelagophyceae</taxon>
        <taxon>Pelagomonadales</taxon>
        <taxon>Pelagomonadaceae</taxon>
        <taxon>Aureococcus</taxon>
    </lineage>
</organism>
<proteinExistence type="inferred from homology"/>
<feature type="region of interest" description="Disordered" evidence="2">
    <location>
        <begin position="26"/>
        <end position="53"/>
    </location>
</feature>
<dbReference type="InterPro" id="IPR036400">
    <property type="entry name" value="Cyt_B5-like_heme/steroid_sf"/>
</dbReference>
<accession>A0ABR1FSU2</accession>
<keyword evidence="4" id="KW-0675">Receptor</keyword>
<dbReference type="PANTHER" id="PTHR10281:SF76">
    <property type="entry name" value="CALCUTTA CUP-RELATED"/>
    <property type="match status" value="1"/>
</dbReference>
<dbReference type="PANTHER" id="PTHR10281">
    <property type="entry name" value="MEMBRANE-ASSOCIATED PROGESTERONE RECEPTOR COMPONENT-RELATED"/>
    <property type="match status" value="1"/>
</dbReference>
<comment type="similarity">
    <text evidence="1">Belongs to the cytochrome b5 family. MAPR subfamily.</text>
</comment>
<comment type="caution">
    <text evidence="4">The sequence shown here is derived from an EMBL/GenBank/DDBJ whole genome shotgun (WGS) entry which is preliminary data.</text>
</comment>